<sequence>MILSSEEDDNEPVFTSKSLFSKIIEINFKPLSSQVIFSLISFIKQFRK</sequence>
<organism evidence="1">
    <name type="scientific">Schistosoma curassoni</name>
    <dbReference type="NCBI Taxonomy" id="6186"/>
    <lineage>
        <taxon>Eukaryota</taxon>
        <taxon>Metazoa</taxon>
        <taxon>Spiralia</taxon>
        <taxon>Lophotrochozoa</taxon>
        <taxon>Platyhelminthes</taxon>
        <taxon>Trematoda</taxon>
        <taxon>Digenea</taxon>
        <taxon>Strigeidida</taxon>
        <taxon>Schistosomatoidea</taxon>
        <taxon>Schistosomatidae</taxon>
        <taxon>Schistosoma</taxon>
    </lineage>
</organism>
<name>A0A183JQN9_9TREM</name>
<evidence type="ECO:0000313" key="1">
    <source>
        <dbReference type="WBParaSite" id="SCUD_0000502801-mRNA-1"/>
    </source>
</evidence>
<proteinExistence type="predicted"/>
<reference evidence="1" key="1">
    <citation type="submission" date="2016-06" db="UniProtKB">
        <authorList>
            <consortium name="WormBaseParasite"/>
        </authorList>
    </citation>
    <scope>IDENTIFICATION</scope>
</reference>
<dbReference type="AlphaFoldDB" id="A0A183JQN9"/>
<protein>
    <submittedName>
        <fullName evidence="1">Uncharacterized protein</fullName>
    </submittedName>
</protein>
<dbReference type="WBParaSite" id="SCUD_0000502801-mRNA-1">
    <property type="protein sequence ID" value="SCUD_0000502801-mRNA-1"/>
    <property type="gene ID" value="SCUD_0000502801"/>
</dbReference>
<accession>A0A183JQN9</accession>